<feature type="compositionally biased region" description="Basic residues" evidence="2">
    <location>
        <begin position="316"/>
        <end position="325"/>
    </location>
</feature>
<feature type="region of interest" description="Disordered" evidence="2">
    <location>
        <begin position="306"/>
        <end position="364"/>
    </location>
</feature>
<proteinExistence type="predicted"/>
<evidence type="ECO:0000313" key="3">
    <source>
        <dbReference type="WBParaSite" id="maker-PairedContig_2996-snap-gene-0.3-mRNA-1"/>
    </source>
</evidence>
<protein>
    <submittedName>
        <fullName evidence="3">Uncharacterized protein</fullName>
    </submittedName>
</protein>
<dbReference type="WBParaSite" id="maker-PairedContig_2996-snap-gene-0.3-mRNA-1">
    <property type="protein sequence ID" value="maker-PairedContig_2996-snap-gene-0.3-mRNA-1"/>
    <property type="gene ID" value="maker-PairedContig_2996-snap-gene-0.3"/>
</dbReference>
<feature type="compositionally biased region" description="Polar residues" evidence="2">
    <location>
        <begin position="89"/>
        <end position="99"/>
    </location>
</feature>
<feature type="region of interest" description="Disordered" evidence="2">
    <location>
        <begin position="80"/>
        <end position="126"/>
    </location>
</feature>
<keyword evidence="1" id="KW-0175">Coiled coil</keyword>
<sequence>DNLEKAIRAANETLTKIEQQERNFYKTYGRNENDFLNDFISVSKQREEIVPKQFMKRFDQLISDVNTQLKILEAKTHAIPESHSRETNVVRSSNTSTMEESFAPKKNKKNAPSDTSSSTTDLSLGQSDSNQFEQIDIELMQLEQRLVNIEMRIKEDIEAEEIGIEFPIADIIDYVTAVKVTMYKRHLLTNQFHQIVLAEKKFEDEAKLLTKDFVVWTKEKREDLLTKMAQLEESLNKLQQFPVVYGDEFNKYYPLMDDLGLLKRFVSRFLDKYEMNTSNSLPTAGLTSSLSQQTDSISVAKSESLIKETSKDDRKHKISSKGKKNEKHEFDSDIHTAVEKISTEKMHKTSKDDRKYKVSSKRKK</sequence>
<feature type="compositionally biased region" description="Low complexity" evidence="2">
    <location>
        <begin position="113"/>
        <end position="126"/>
    </location>
</feature>
<evidence type="ECO:0000256" key="2">
    <source>
        <dbReference type="SAM" id="MobiDB-lite"/>
    </source>
</evidence>
<evidence type="ECO:0000256" key="1">
    <source>
        <dbReference type="SAM" id="Coils"/>
    </source>
</evidence>
<organism evidence="3">
    <name type="scientific">Wuchereria bancrofti</name>
    <dbReference type="NCBI Taxonomy" id="6293"/>
    <lineage>
        <taxon>Eukaryota</taxon>
        <taxon>Metazoa</taxon>
        <taxon>Ecdysozoa</taxon>
        <taxon>Nematoda</taxon>
        <taxon>Chromadorea</taxon>
        <taxon>Rhabditida</taxon>
        <taxon>Spirurina</taxon>
        <taxon>Spiruromorpha</taxon>
        <taxon>Filarioidea</taxon>
        <taxon>Onchocercidae</taxon>
        <taxon>Wuchereria</taxon>
    </lineage>
</organism>
<feature type="compositionally biased region" description="Basic and acidic residues" evidence="2">
    <location>
        <begin position="306"/>
        <end position="315"/>
    </location>
</feature>
<dbReference type="AlphaFoldDB" id="A0A1I8EMV1"/>
<feature type="coiled-coil region" evidence="1">
    <location>
        <begin position="132"/>
        <end position="159"/>
    </location>
</feature>
<name>A0A1I8EMV1_WUCBA</name>
<feature type="compositionally biased region" description="Basic and acidic residues" evidence="2">
    <location>
        <begin position="326"/>
        <end position="356"/>
    </location>
</feature>
<accession>A0A1I8EMV1</accession>
<reference evidence="3" key="1">
    <citation type="submission" date="2016-11" db="UniProtKB">
        <authorList>
            <consortium name="WormBaseParasite"/>
        </authorList>
    </citation>
    <scope>IDENTIFICATION</scope>
    <source>
        <strain evidence="3">pt0022</strain>
    </source>
</reference>